<name>A0A9D4H9N0_DREPO</name>
<evidence type="ECO:0000313" key="1">
    <source>
        <dbReference type="EMBL" id="KAH3831025.1"/>
    </source>
</evidence>
<protein>
    <submittedName>
        <fullName evidence="1">Uncharacterized protein</fullName>
    </submittedName>
</protein>
<sequence length="69" mass="7895">MEPGRCEVYKHSVPLGYVNRRREITVQNDNPCAKREVCSLKQCTQTVPINSSLFSNTRTSYCAASRLWT</sequence>
<comment type="caution">
    <text evidence="1">The sequence shown here is derived from an EMBL/GenBank/DDBJ whole genome shotgun (WGS) entry which is preliminary data.</text>
</comment>
<dbReference type="AlphaFoldDB" id="A0A9D4H9N0"/>
<dbReference type="EMBL" id="JAIWYP010000004">
    <property type="protein sequence ID" value="KAH3831025.1"/>
    <property type="molecule type" value="Genomic_DNA"/>
</dbReference>
<dbReference type="EMBL" id="JAIWYP010000004">
    <property type="protein sequence ID" value="KAH3843292.1"/>
    <property type="molecule type" value="Genomic_DNA"/>
</dbReference>
<keyword evidence="3" id="KW-1185">Reference proteome</keyword>
<reference evidence="1" key="2">
    <citation type="submission" date="2020-11" db="EMBL/GenBank/DDBJ databases">
        <authorList>
            <person name="McCartney M.A."/>
            <person name="Auch B."/>
            <person name="Kono T."/>
            <person name="Mallez S."/>
            <person name="Becker A."/>
            <person name="Gohl D.M."/>
            <person name="Silverstein K.A.T."/>
            <person name="Koren S."/>
            <person name="Bechman K.B."/>
            <person name="Herman A."/>
            <person name="Abrahante J.E."/>
            <person name="Garbe J."/>
        </authorList>
    </citation>
    <scope>NUCLEOTIDE SEQUENCE</scope>
    <source>
        <strain evidence="1">Duluth1</strain>
        <tissue evidence="1">Whole animal</tissue>
    </source>
</reference>
<organism evidence="1 3">
    <name type="scientific">Dreissena polymorpha</name>
    <name type="common">Zebra mussel</name>
    <name type="synonym">Mytilus polymorpha</name>
    <dbReference type="NCBI Taxonomy" id="45954"/>
    <lineage>
        <taxon>Eukaryota</taxon>
        <taxon>Metazoa</taxon>
        <taxon>Spiralia</taxon>
        <taxon>Lophotrochozoa</taxon>
        <taxon>Mollusca</taxon>
        <taxon>Bivalvia</taxon>
        <taxon>Autobranchia</taxon>
        <taxon>Heteroconchia</taxon>
        <taxon>Euheterodonta</taxon>
        <taxon>Imparidentia</taxon>
        <taxon>Neoheterodontei</taxon>
        <taxon>Myida</taxon>
        <taxon>Dreissenoidea</taxon>
        <taxon>Dreissenidae</taxon>
        <taxon>Dreissena</taxon>
    </lineage>
</organism>
<gene>
    <name evidence="1" type="ORF">DPMN_104284</name>
    <name evidence="2" type="ORF">DPMN_116806</name>
</gene>
<proteinExistence type="predicted"/>
<evidence type="ECO:0000313" key="2">
    <source>
        <dbReference type="EMBL" id="KAH3843292.1"/>
    </source>
</evidence>
<dbReference type="Proteomes" id="UP000828390">
    <property type="component" value="Unassembled WGS sequence"/>
</dbReference>
<accession>A0A9D4H9N0</accession>
<evidence type="ECO:0000313" key="3">
    <source>
        <dbReference type="Proteomes" id="UP000828390"/>
    </source>
</evidence>
<reference evidence="1" key="1">
    <citation type="journal article" date="2019" name="bioRxiv">
        <title>The Genome of the Zebra Mussel, Dreissena polymorpha: A Resource for Invasive Species Research.</title>
        <authorList>
            <person name="McCartney M.A."/>
            <person name="Auch B."/>
            <person name="Kono T."/>
            <person name="Mallez S."/>
            <person name="Zhang Y."/>
            <person name="Obille A."/>
            <person name="Becker A."/>
            <person name="Abrahante J.E."/>
            <person name="Garbe J."/>
            <person name="Badalamenti J.P."/>
            <person name="Herman A."/>
            <person name="Mangelson H."/>
            <person name="Liachko I."/>
            <person name="Sullivan S."/>
            <person name="Sone E.D."/>
            <person name="Koren S."/>
            <person name="Silverstein K.A.T."/>
            <person name="Beckman K.B."/>
            <person name="Gohl D.M."/>
        </authorList>
    </citation>
    <scope>NUCLEOTIDE SEQUENCE</scope>
    <source>
        <strain evidence="1">Duluth1</strain>
        <tissue evidence="1">Whole animal</tissue>
    </source>
</reference>